<proteinExistence type="predicted"/>
<organism evidence="1 2">
    <name type="scientific">Lactuca virosa</name>
    <dbReference type="NCBI Taxonomy" id="75947"/>
    <lineage>
        <taxon>Eukaryota</taxon>
        <taxon>Viridiplantae</taxon>
        <taxon>Streptophyta</taxon>
        <taxon>Embryophyta</taxon>
        <taxon>Tracheophyta</taxon>
        <taxon>Spermatophyta</taxon>
        <taxon>Magnoliopsida</taxon>
        <taxon>eudicotyledons</taxon>
        <taxon>Gunneridae</taxon>
        <taxon>Pentapetalae</taxon>
        <taxon>asterids</taxon>
        <taxon>campanulids</taxon>
        <taxon>Asterales</taxon>
        <taxon>Asteraceae</taxon>
        <taxon>Cichorioideae</taxon>
        <taxon>Cichorieae</taxon>
        <taxon>Lactucinae</taxon>
        <taxon>Lactuca</taxon>
    </lineage>
</organism>
<dbReference type="AlphaFoldDB" id="A0AAU9PS83"/>
<reference evidence="1 2" key="1">
    <citation type="submission" date="2022-01" db="EMBL/GenBank/DDBJ databases">
        <authorList>
            <person name="Xiong W."/>
            <person name="Schranz E."/>
        </authorList>
    </citation>
    <scope>NUCLEOTIDE SEQUENCE [LARGE SCALE GENOMIC DNA]</scope>
</reference>
<protein>
    <submittedName>
        <fullName evidence="1">Uncharacterized protein</fullName>
    </submittedName>
</protein>
<comment type="caution">
    <text evidence="1">The sequence shown here is derived from an EMBL/GenBank/DDBJ whole genome shotgun (WGS) entry which is preliminary data.</text>
</comment>
<dbReference type="EMBL" id="CAKMRJ010005745">
    <property type="protein sequence ID" value="CAH1453074.1"/>
    <property type="molecule type" value="Genomic_DNA"/>
</dbReference>
<evidence type="ECO:0000313" key="2">
    <source>
        <dbReference type="Proteomes" id="UP001157418"/>
    </source>
</evidence>
<sequence length="184" mass="21971">MVEEPLQEKWASALFCPSSCTPDRLLPPALRNRPWSLHNRPWPLAYYLLLRSLSSPSYSLYYNRLSKLDQRQRRGHNLNLKALNTVQSLKDQQSAARMTLTIDTYTKKFIGETMISFLTKVGIVRSCCGMKYHTWEKIPKENKEEMIDRLRENFELPQEDRIMMEYVDEQLRRQWKRTRNTLKD</sequence>
<dbReference type="Proteomes" id="UP001157418">
    <property type="component" value="Unassembled WGS sequence"/>
</dbReference>
<name>A0AAU9PS83_9ASTR</name>
<gene>
    <name evidence="1" type="ORF">LVIROSA_LOCUS38348</name>
</gene>
<accession>A0AAU9PS83</accession>
<evidence type="ECO:0000313" key="1">
    <source>
        <dbReference type="EMBL" id="CAH1453074.1"/>
    </source>
</evidence>
<keyword evidence="2" id="KW-1185">Reference proteome</keyword>